<keyword evidence="6" id="KW-0812">Transmembrane</keyword>
<comment type="caution">
    <text evidence="16">The sequence shown here is derived from an EMBL/GenBank/DDBJ whole genome shotgun (WGS) entry which is preliminary data.</text>
</comment>
<reference evidence="16 17" key="1">
    <citation type="submission" date="2019-02" db="EMBL/GenBank/DDBJ databases">
        <title>Genomic Encyclopedia of Type Strains, Phase IV (KMG-IV): sequencing the most valuable type-strain genomes for metagenomic binning, comparative biology and taxonomic classification.</title>
        <authorList>
            <person name="Goeker M."/>
        </authorList>
    </citation>
    <scope>NUCLEOTIDE SEQUENCE [LARGE SCALE GENOMIC DNA]</scope>
    <source>
        <strain evidence="16 17">DSM 28825</strain>
    </source>
</reference>
<dbReference type="GO" id="GO:0016020">
    <property type="term" value="C:membrane"/>
    <property type="evidence" value="ECO:0007669"/>
    <property type="project" value="UniProtKB-SubCell"/>
</dbReference>
<dbReference type="SMART" id="SM00388">
    <property type="entry name" value="HisKA"/>
    <property type="match status" value="1"/>
</dbReference>
<dbReference type="EC" id="2.7.13.3" evidence="3"/>
<keyword evidence="11" id="KW-0902">Two-component regulatory system</keyword>
<feature type="domain" description="PAS" evidence="14">
    <location>
        <begin position="26"/>
        <end position="78"/>
    </location>
</feature>
<dbReference type="InterPro" id="IPR003661">
    <property type="entry name" value="HisK_dim/P_dom"/>
</dbReference>
<dbReference type="InterPro" id="IPR036097">
    <property type="entry name" value="HisK_dim/P_sf"/>
</dbReference>
<dbReference type="NCBIfam" id="TIGR00229">
    <property type="entry name" value="sensory_box"/>
    <property type="match status" value="1"/>
</dbReference>
<dbReference type="InterPro" id="IPR036890">
    <property type="entry name" value="HATPase_C_sf"/>
</dbReference>
<accession>A0A4Q7VJB4</accession>
<dbReference type="PRINTS" id="PR00344">
    <property type="entry name" value="BCTRLSENSOR"/>
</dbReference>
<dbReference type="PROSITE" id="PS50113">
    <property type="entry name" value="PAC"/>
    <property type="match status" value="1"/>
</dbReference>
<dbReference type="InterPro" id="IPR003594">
    <property type="entry name" value="HATPase_dom"/>
</dbReference>
<keyword evidence="8" id="KW-0418">Kinase</keyword>
<dbReference type="Gene3D" id="3.30.565.10">
    <property type="entry name" value="Histidine kinase-like ATPase, C-terminal domain"/>
    <property type="match status" value="1"/>
</dbReference>
<evidence type="ECO:0000256" key="5">
    <source>
        <dbReference type="ARBA" id="ARBA00022679"/>
    </source>
</evidence>
<dbReference type="Gene3D" id="1.10.287.130">
    <property type="match status" value="1"/>
</dbReference>
<dbReference type="SUPFAM" id="SSF55874">
    <property type="entry name" value="ATPase domain of HSP90 chaperone/DNA topoisomerase II/histidine kinase"/>
    <property type="match status" value="1"/>
</dbReference>
<sequence length="377" mass="43013">MENQTELLSEFKFQDEIAHTSGSLLNDITITTLLESLAEGVIFIDEWGRIIFINDRMAKLTGYDKHEVIGQHMNLFIPYKLHQIHHFHVKSFFKAPKIRPMGKELELIAKRKDNSTFPVEISISFLDMKSGKLGIAFLTDITTRKKAEYELKKRNQELDAFAHTVAHDLNSSLAGTTGCSEILTDPNYKLSKEEQDTYLKEIARSSRKMTHIISELLLFASMKKEDVDVVEINMKELIDSACDRLKYQIIEREVQLEISETISNCLGYSLWVEEIWLNFISNAIKYGGTNPKIKIYSSKTDNGYIKYSIEDNGEGVADELKCIIFNEHDKNKDKLTKGTGLGLSIVNRIIEKLDGHLSLETKIGQGSIFSFYLKALK</sequence>
<evidence type="ECO:0000256" key="11">
    <source>
        <dbReference type="ARBA" id="ARBA00023012"/>
    </source>
</evidence>
<dbReference type="InterPro" id="IPR005467">
    <property type="entry name" value="His_kinase_dom"/>
</dbReference>
<dbReference type="GO" id="GO:0000155">
    <property type="term" value="F:phosphorelay sensor kinase activity"/>
    <property type="evidence" value="ECO:0007669"/>
    <property type="project" value="InterPro"/>
</dbReference>
<dbReference type="OrthoDB" id="9796457at2"/>
<name>A0A4Q7VJB4_9BACT</name>
<evidence type="ECO:0000256" key="1">
    <source>
        <dbReference type="ARBA" id="ARBA00000085"/>
    </source>
</evidence>
<evidence type="ECO:0000256" key="2">
    <source>
        <dbReference type="ARBA" id="ARBA00004141"/>
    </source>
</evidence>
<dbReference type="PROSITE" id="PS50109">
    <property type="entry name" value="HIS_KIN"/>
    <property type="match status" value="1"/>
</dbReference>
<dbReference type="Pfam" id="PF02518">
    <property type="entry name" value="HATPase_c"/>
    <property type="match status" value="1"/>
</dbReference>
<proteinExistence type="predicted"/>
<evidence type="ECO:0000256" key="4">
    <source>
        <dbReference type="ARBA" id="ARBA00022553"/>
    </source>
</evidence>
<protein>
    <recommendedName>
        <fullName evidence="3">histidine kinase</fullName>
        <ecNumber evidence="3">2.7.13.3</ecNumber>
    </recommendedName>
</protein>
<evidence type="ECO:0000256" key="9">
    <source>
        <dbReference type="ARBA" id="ARBA00022840"/>
    </source>
</evidence>
<dbReference type="CDD" id="cd00082">
    <property type="entry name" value="HisKA"/>
    <property type="match status" value="1"/>
</dbReference>
<dbReference type="SMART" id="SM00387">
    <property type="entry name" value="HATPase_c"/>
    <property type="match status" value="1"/>
</dbReference>
<evidence type="ECO:0000259" key="13">
    <source>
        <dbReference type="PROSITE" id="PS50109"/>
    </source>
</evidence>
<dbReference type="PANTHER" id="PTHR42878">
    <property type="entry name" value="TWO-COMPONENT HISTIDINE KINASE"/>
    <property type="match status" value="1"/>
</dbReference>
<dbReference type="RefSeq" id="WP_130305992.1">
    <property type="nucleotide sequence ID" value="NZ_SHKN01000001.1"/>
</dbReference>
<dbReference type="Pfam" id="PF00512">
    <property type="entry name" value="HisKA"/>
    <property type="match status" value="1"/>
</dbReference>
<evidence type="ECO:0000313" key="16">
    <source>
        <dbReference type="EMBL" id="RZT96078.1"/>
    </source>
</evidence>
<dbReference type="SUPFAM" id="SSF55785">
    <property type="entry name" value="PYP-like sensor domain (PAS domain)"/>
    <property type="match status" value="1"/>
</dbReference>
<dbReference type="SMART" id="SM00091">
    <property type="entry name" value="PAS"/>
    <property type="match status" value="1"/>
</dbReference>
<dbReference type="InterPro" id="IPR050351">
    <property type="entry name" value="BphY/WalK/GraS-like"/>
</dbReference>
<dbReference type="InterPro" id="IPR004358">
    <property type="entry name" value="Sig_transdc_His_kin-like_C"/>
</dbReference>
<evidence type="ECO:0000256" key="10">
    <source>
        <dbReference type="ARBA" id="ARBA00022989"/>
    </source>
</evidence>
<dbReference type="Gene3D" id="3.30.450.20">
    <property type="entry name" value="PAS domain"/>
    <property type="match status" value="1"/>
</dbReference>
<evidence type="ECO:0000256" key="7">
    <source>
        <dbReference type="ARBA" id="ARBA00022741"/>
    </source>
</evidence>
<dbReference type="GO" id="GO:0030295">
    <property type="term" value="F:protein kinase activator activity"/>
    <property type="evidence" value="ECO:0007669"/>
    <property type="project" value="TreeGrafter"/>
</dbReference>
<evidence type="ECO:0000259" key="15">
    <source>
        <dbReference type="PROSITE" id="PS50113"/>
    </source>
</evidence>
<dbReference type="InterPro" id="IPR000700">
    <property type="entry name" value="PAS-assoc_C"/>
</dbReference>
<dbReference type="GO" id="GO:0007234">
    <property type="term" value="P:osmosensory signaling via phosphorelay pathway"/>
    <property type="evidence" value="ECO:0007669"/>
    <property type="project" value="TreeGrafter"/>
</dbReference>
<feature type="domain" description="PAC" evidence="15">
    <location>
        <begin position="103"/>
        <end position="153"/>
    </location>
</feature>
<keyword evidence="5" id="KW-0808">Transferase</keyword>
<organism evidence="16 17">
    <name type="scientific">Ancylomarina subtilis</name>
    <dbReference type="NCBI Taxonomy" id="1639035"/>
    <lineage>
        <taxon>Bacteria</taxon>
        <taxon>Pseudomonadati</taxon>
        <taxon>Bacteroidota</taxon>
        <taxon>Bacteroidia</taxon>
        <taxon>Marinilabiliales</taxon>
        <taxon>Marinifilaceae</taxon>
        <taxon>Ancylomarina</taxon>
    </lineage>
</organism>
<dbReference type="GO" id="GO:0005524">
    <property type="term" value="F:ATP binding"/>
    <property type="evidence" value="ECO:0007669"/>
    <property type="project" value="UniProtKB-KW"/>
</dbReference>
<dbReference type="AlphaFoldDB" id="A0A4Q7VJB4"/>
<dbReference type="GO" id="GO:0000156">
    <property type="term" value="F:phosphorelay response regulator activity"/>
    <property type="evidence" value="ECO:0007669"/>
    <property type="project" value="TreeGrafter"/>
</dbReference>
<evidence type="ECO:0000313" key="17">
    <source>
        <dbReference type="Proteomes" id="UP000293562"/>
    </source>
</evidence>
<comment type="catalytic activity">
    <reaction evidence="1">
        <text>ATP + protein L-histidine = ADP + protein N-phospho-L-histidine.</text>
        <dbReference type="EC" id="2.7.13.3"/>
    </reaction>
</comment>
<keyword evidence="4" id="KW-0597">Phosphoprotein</keyword>
<evidence type="ECO:0000256" key="6">
    <source>
        <dbReference type="ARBA" id="ARBA00022692"/>
    </source>
</evidence>
<dbReference type="PROSITE" id="PS50112">
    <property type="entry name" value="PAS"/>
    <property type="match status" value="1"/>
</dbReference>
<comment type="subcellular location">
    <subcellularLocation>
        <location evidence="2">Membrane</location>
        <topology evidence="2">Multi-pass membrane protein</topology>
    </subcellularLocation>
</comment>
<keyword evidence="12" id="KW-0472">Membrane</keyword>
<dbReference type="PANTHER" id="PTHR42878:SF7">
    <property type="entry name" value="SENSOR HISTIDINE KINASE GLRK"/>
    <property type="match status" value="1"/>
</dbReference>
<keyword evidence="9" id="KW-0067">ATP-binding</keyword>
<keyword evidence="17" id="KW-1185">Reference proteome</keyword>
<dbReference type="InterPro" id="IPR035965">
    <property type="entry name" value="PAS-like_dom_sf"/>
</dbReference>
<evidence type="ECO:0000256" key="3">
    <source>
        <dbReference type="ARBA" id="ARBA00012438"/>
    </source>
</evidence>
<evidence type="ECO:0000256" key="8">
    <source>
        <dbReference type="ARBA" id="ARBA00022777"/>
    </source>
</evidence>
<dbReference type="SUPFAM" id="SSF47384">
    <property type="entry name" value="Homodimeric domain of signal transducing histidine kinase"/>
    <property type="match status" value="1"/>
</dbReference>
<gene>
    <name evidence="16" type="ORF">EV201_0710</name>
</gene>
<dbReference type="Pfam" id="PF13426">
    <property type="entry name" value="PAS_9"/>
    <property type="match status" value="1"/>
</dbReference>
<dbReference type="CDD" id="cd00130">
    <property type="entry name" value="PAS"/>
    <property type="match status" value="1"/>
</dbReference>
<keyword evidence="7" id="KW-0547">Nucleotide-binding</keyword>
<keyword evidence="10" id="KW-1133">Transmembrane helix</keyword>
<dbReference type="EMBL" id="SHKN01000001">
    <property type="protein sequence ID" value="RZT96078.1"/>
    <property type="molecule type" value="Genomic_DNA"/>
</dbReference>
<evidence type="ECO:0000259" key="14">
    <source>
        <dbReference type="PROSITE" id="PS50112"/>
    </source>
</evidence>
<evidence type="ECO:0000256" key="12">
    <source>
        <dbReference type="ARBA" id="ARBA00023136"/>
    </source>
</evidence>
<dbReference type="Proteomes" id="UP000293562">
    <property type="component" value="Unassembled WGS sequence"/>
</dbReference>
<feature type="domain" description="Histidine kinase" evidence="13">
    <location>
        <begin position="164"/>
        <end position="377"/>
    </location>
</feature>
<dbReference type="InterPro" id="IPR000014">
    <property type="entry name" value="PAS"/>
</dbReference>